<evidence type="ECO:0000313" key="8">
    <source>
        <dbReference type="Proteomes" id="UP000046392"/>
    </source>
</evidence>
<feature type="transmembrane region" description="Helical" evidence="6">
    <location>
        <begin position="20"/>
        <end position="38"/>
    </location>
</feature>
<sequence>MVTEVSSEFKPPPLSNILEPYFLVPFLVYFCFFVKLSSWIKKTYYLDYHHFKRYRLQNLTVCLIHSFIVASCVLTFFITYQDKVFNDFDIIHYDHWLHRQIVIFSQAYFVHDLIDMFKHEWNKYTVELAIHHVSTFFALGSAIWSGKFLIYAFWALLMEVNSVFLHLRTIFNISGVAKVHPEMNKFLLHLNLITSIIFRLGVQAFQIDWALKNLHNIHAIYGVIALAGGTLFLIINGILILRIASTDGYLGEFSKYVGKMSRDSDKKD</sequence>
<evidence type="ECO:0000259" key="7">
    <source>
        <dbReference type="PROSITE" id="PS50922"/>
    </source>
</evidence>
<evidence type="ECO:0000256" key="3">
    <source>
        <dbReference type="ARBA" id="ARBA00022989"/>
    </source>
</evidence>
<keyword evidence="4 5" id="KW-0472">Membrane</keyword>
<dbReference type="SMART" id="SM00724">
    <property type="entry name" value="TLC"/>
    <property type="match status" value="1"/>
</dbReference>
<accession>A0A0N5BPC8</accession>
<dbReference type="GO" id="GO:0055091">
    <property type="term" value="P:phospholipid homeostasis"/>
    <property type="evidence" value="ECO:0007669"/>
    <property type="project" value="TreeGrafter"/>
</dbReference>
<name>A0A0N5BPC8_STREA</name>
<feature type="transmembrane region" description="Helical" evidence="6">
    <location>
        <begin position="186"/>
        <end position="207"/>
    </location>
</feature>
<keyword evidence="8" id="KW-1185">Reference proteome</keyword>
<dbReference type="Proteomes" id="UP000046392">
    <property type="component" value="Unplaced"/>
</dbReference>
<feature type="transmembrane region" description="Helical" evidence="6">
    <location>
        <begin position="148"/>
        <end position="165"/>
    </location>
</feature>
<dbReference type="InterPro" id="IPR006634">
    <property type="entry name" value="TLC-dom"/>
</dbReference>
<keyword evidence="2 5" id="KW-0812">Transmembrane</keyword>
<protein>
    <submittedName>
        <fullName evidence="9">TLC domain-containing protein</fullName>
    </submittedName>
</protein>
<dbReference type="PANTHER" id="PTHR13439">
    <property type="entry name" value="CT120 PROTEIN"/>
    <property type="match status" value="1"/>
</dbReference>
<evidence type="ECO:0000256" key="5">
    <source>
        <dbReference type="PROSITE-ProRule" id="PRU00205"/>
    </source>
</evidence>
<dbReference type="WBParaSite" id="SPAL_0000775400.1">
    <property type="protein sequence ID" value="SPAL_0000775400.1"/>
    <property type="gene ID" value="SPAL_0000775400"/>
</dbReference>
<dbReference type="GO" id="GO:0097035">
    <property type="term" value="P:regulation of membrane lipid distribution"/>
    <property type="evidence" value="ECO:0007669"/>
    <property type="project" value="TreeGrafter"/>
</dbReference>
<dbReference type="PROSITE" id="PS50922">
    <property type="entry name" value="TLC"/>
    <property type="match status" value="1"/>
</dbReference>
<organism evidence="8 9">
    <name type="scientific">Strongyloides papillosus</name>
    <name type="common">Intestinal threadworm</name>
    <dbReference type="NCBI Taxonomy" id="174720"/>
    <lineage>
        <taxon>Eukaryota</taxon>
        <taxon>Metazoa</taxon>
        <taxon>Ecdysozoa</taxon>
        <taxon>Nematoda</taxon>
        <taxon>Chromadorea</taxon>
        <taxon>Rhabditida</taxon>
        <taxon>Tylenchina</taxon>
        <taxon>Panagrolaimomorpha</taxon>
        <taxon>Strongyloidoidea</taxon>
        <taxon>Strongyloididae</taxon>
        <taxon>Strongyloides</taxon>
    </lineage>
</organism>
<dbReference type="GO" id="GO:0007009">
    <property type="term" value="P:plasma membrane organization"/>
    <property type="evidence" value="ECO:0007669"/>
    <property type="project" value="TreeGrafter"/>
</dbReference>
<feature type="transmembrane region" description="Helical" evidence="6">
    <location>
        <begin position="219"/>
        <end position="241"/>
    </location>
</feature>
<evidence type="ECO:0000313" key="9">
    <source>
        <dbReference type="WBParaSite" id="SPAL_0000775400.1"/>
    </source>
</evidence>
<comment type="subcellular location">
    <subcellularLocation>
        <location evidence="1">Membrane</location>
        <topology evidence="1">Multi-pass membrane protein</topology>
    </subcellularLocation>
</comment>
<dbReference type="Pfam" id="PF03798">
    <property type="entry name" value="TRAM_LAG1_CLN8"/>
    <property type="match status" value="1"/>
</dbReference>
<reference evidence="9" key="1">
    <citation type="submission" date="2017-02" db="UniProtKB">
        <authorList>
            <consortium name="WormBaseParasite"/>
        </authorList>
    </citation>
    <scope>IDENTIFICATION</scope>
</reference>
<proteinExistence type="predicted"/>
<feature type="transmembrane region" description="Helical" evidence="6">
    <location>
        <begin position="59"/>
        <end position="80"/>
    </location>
</feature>
<dbReference type="GO" id="GO:0071709">
    <property type="term" value="P:membrane assembly"/>
    <property type="evidence" value="ECO:0007669"/>
    <property type="project" value="TreeGrafter"/>
</dbReference>
<dbReference type="InterPro" id="IPR050846">
    <property type="entry name" value="TLCD"/>
</dbReference>
<keyword evidence="3 6" id="KW-1133">Transmembrane helix</keyword>
<evidence type="ECO:0000256" key="4">
    <source>
        <dbReference type="ARBA" id="ARBA00023136"/>
    </source>
</evidence>
<dbReference type="PANTHER" id="PTHR13439:SF4">
    <property type="entry name" value="TLC DOMAIN-CONTAINING PROTEIN"/>
    <property type="match status" value="1"/>
</dbReference>
<evidence type="ECO:0000256" key="2">
    <source>
        <dbReference type="ARBA" id="ARBA00022692"/>
    </source>
</evidence>
<feature type="domain" description="TLC" evidence="7">
    <location>
        <begin position="51"/>
        <end position="261"/>
    </location>
</feature>
<dbReference type="GO" id="GO:0005886">
    <property type="term" value="C:plasma membrane"/>
    <property type="evidence" value="ECO:0007669"/>
    <property type="project" value="TreeGrafter"/>
</dbReference>
<dbReference type="AlphaFoldDB" id="A0A0N5BPC8"/>
<evidence type="ECO:0000256" key="1">
    <source>
        <dbReference type="ARBA" id="ARBA00004141"/>
    </source>
</evidence>
<evidence type="ECO:0000256" key="6">
    <source>
        <dbReference type="SAM" id="Phobius"/>
    </source>
</evidence>